<dbReference type="Pfam" id="PF00514">
    <property type="entry name" value="Arm"/>
    <property type="match status" value="1"/>
</dbReference>
<protein>
    <recommendedName>
        <fullName evidence="3">U-box domain-containing protein</fullName>
    </recommendedName>
</protein>
<evidence type="ECO:0000256" key="1">
    <source>
        <dbReference type="PROSITE-ProRule" id="PRU00259"/>
    </source>
</evidence>
<evidence type="ECO:0000313" key="5">
    <source>
        <dbReference type="Proteomes" id="UP001189429"/>
    </source>
</evidence>
<feature type="repeat" description="ARM" evidence="1">
    <location>
        <begin position="404"/>
        <end position="446"/>
    </location>
</feature>
<evidence type="ECO:0000256" key="2">
    <source>
        <dbReference type="SAM" id="MobiDB-lite"/>
    </source>
</evidence>
<dbReference type="Proteomes" id="UP001189429">
    <property type="component" value="Unassembled WGS sequence"/>
</dbReference>
<proteinExistence type="predicted"/>
<name>A0ABN9WG48_9DINO</name>
<gene>
    <name evidence="4" type="ORF">PCOR1329_LOCUS67032</name>
</gene>
<dbReference type="PANTHER" id="PTHR23315">
    <property type="entry name" value="U BOX DOMAIN-CONTAINING"/>
    <property type="match status" value="1"/>
</dbReference>
<dbReference type="InterPro" id="IPR058678">
    <property type="entry name" value="ARM_PUB"/>
</dbReference>
<accession>A0ABN9WG48</accession>
<dbReference type="SMART" id="SM00185">
    <property type="entry name" value="ARM"/>
    <property type="match status" value="9"/>
</dbReference>
<feature type="domain" description="U-box" evidence="3">
    <location>
        <begin position="289"/>
        <end position="451"/>
    </location>
</feature>
<dbReference type="InterPro" id="IPR011989">
    <property type="entry name" value="ARM-like"/>
</dbReference>
<keyword evidence="5" id="KW-1185">Reference proteome</keyword>
<dbReference type="Gene3D" id="1.25.10.10">
    <property type="entry name" value="Leucine-rich Repeat Variant"/>
    <property type="match status" value="3"/>
</dbReference>
<feature type="non-terminal residue" evidence="4">
    <location>
        <position position="794"/>
    </location>
</feature>
<feature type="compositionally biased region" description="Pro residues" evidence="2">
    <location>
        <begin position="215"/>
        <end position="224"/>
    </location>
</feature>
<feature type="region of interest" description="Disordered" evidence="2">
    <location>
        <begin position="203"/>
        <end position="233"/>
    </location>
</feature>
<dbReference type="Pfam" id="PF25598">
    <property type="entry name" value="ARM_PUB"/>
    <property type="match status" value="1"/>
</dbReference>
<dbReference type="InterPro" id="IPR016024">
    <property type="entry name" value="ARM-type_fold"/>
</dbReference>
<organism evidence="4 5">
    <name type="scientific">Prorocentrum cordatum</name>
    <dbReference type="NCBI Taxonomy" id="2364126"/>
    <lineage>
        <taxon>Eukaryota</taxon>
        <taxon>Sar</taxon>
        <taxon>Alveolata</taxon>
        <taxon>Dinophyceae</taxon>
        <taxon>Prorocentrales</taxon>
        <taxon>Prorocentraceae</taxon>
        <taxon>Prorocentrum</taxon>
    </lineage>
</organism>
<evidence type="ECO:0000259" key="3">
    <source>
        <dbReference type="Pfam" id="PF25598"/>
    </source>
</evidence>
<feature type="repeat" description="ARM" evidence="1">
    <location>
        <begin position="445"/>
        <end position="488"/>
    </location>
</feature>
<dbReference type="PANTHER" id="PTHR23315:SF7">
    <property type="entry name" value="U-BOX DOMAIN-CONTAINING PROTEIN 4"/>
    <property type="match status" value="1"/>
</dbReference>
<dbReference type="PROSITE" id="PS50176">
    <property type="entry name" value="ARM_REPEAT"/>
    <property type="match status" value="4"/>
</dbReference>
<reference evidence="4" key="1">
    <citation type="submission" date="2023-10" db="EMBL/GenBank/DDBJ databases">
        <authorList>
            <person name="Chen Y."/>
            <person name="Shah S."/>
            <person name="Dougan E. K."/>
            <person name="Thang M."/>
            <person name="Chan C."/>
        </authorList>
    </citation>
    <scope>NUCLEOTIDE SEQUENCE [LARGE SCALE GENOMIC DNA]</scope>
</reference>
<feature type="repeat" description="ARM" evidence="1">
    <location>
        <begin position="613"/>
        <end position="645"/>
    </location>
</feature>
<evidence type="ECO:0000313" key="4">
    <source>
        <dbReference type="EMBL" id="CAK0885406.1"/>
    </source>
</evidence>
<dbReference type="EMBL" id="CAUYUJ010018668">
    <property type="protein sequence ID" value="CAK0885406.1"/>
    <property type="molecule type" value="Genomic_DNA"/>
</dbReference>
<dbReference type="SUPFAM" id="SSF48371">
    <property type="entry name" value="ARM repeat"/>
    <property type="match status" value="2"/>
</dbReference>
<dbReference type="InterPro" id="IPR000225">
    <property type="entry name" value="Armadillo"/>
</dbReference>
<comment type="caution">
    <text evidence="4">The sequence shown here is derived from an EMBL/GenBank/DDBJ whole genome shotgun (WGS) entry which is preliminary data.</text>
</comment>
<feature type="repeat" description="ARM" evidence="1">
    <location>
        <begin position="319"/>
        <end position="361"/>
    </location>
</feature>
<sequence length="794" mass="83670">MSKLLDADGEEVVAGATEGYWLCASDFVSTAGKSVLEFGKLGFPRDFPNVYSTSKVLKSLIGKKGSCAGKMVSVVAAPSPEVVSKVPGITFQPLQSFANAEIIQKATGWTVLQGWIVWEQLELPISEAFVVERYWWNQMPDNKWVDFTPRPDGCPQLLLAEAAAGAPKSRGALTEADKDLFVHLLRLRFPAIAAQRVPAVLPPSEPEVAAGSPSPAAPAEPRPPVAHSDAGIPPSLQSLVRRVHNSEAGAIQELEQKLRGDEELCVRVGLSPDGVTAALVEMLADPARREEALNLLVVISDGAVGLRRHDVGGAIVAAGAVEPLVRLLEEGSAGLQESAAAVLGNVSHESPPSQGAVAAAAPVFERLVRLLDAADAGPAQEAAYAIWNLTVAHEENSRKFVKCGAVPKLAKLLHHYSDVAQENAAGALMHITACEEARVAIKDAGAIPRLCELLHPHNEPEVSSQAAGALLNMAIDSPEYAGMIAKEGAIVPLINLVKDGPELARDYAAGALMNLMRSDVGLAEEAAKAGAVAVHVELLAVSNCRLQAQALGALANLARDSAPRQVEIYKHQVTRKCVRLLTDADVEMRRASVSLIMNLATHAKIKDRIVEADALKPLAKLLEDADEEVKEYAAGALANIFSDNAPSVTKGFEEAPQMVSALVAITSSRSVGEDAKRQAAFALAMLAAEDAPCQKAWEAGAKRPLLELLAAGVEQAALGIMNLSWKCPDKKEELAKDGAVEHLLKLLESGDDVAKGYAAGALMNMTAGAPQTAARCGGAVPRLVAMLRGPATQA</sequence>